<dbReference type="AlphaFoldDB" id="A0A151N1A5"/>
<feature type="compositionally biased region" description="Polar residues" evidence="1">
    <location>
        <begin position="50"/>
        <end position="61"/>
    </location>
</feature>
<proteinExistence type="predicted"/>
<organism evidence="2 3">
    <name type="scientific">Alligator mississippiensis</name>
    <name type="common">American alligator</name>
    <dbReference type="NCBI Taxonomy" id="8496"/>
    <lineage>
        <taxon>Eukaryota</taxon>
        <taxon>Metazoa</taxon>
        <taxon>Chordata</taxon>
        <taxon>Craniata</taxon>
        <taxon>Vertebrata</taxon>
        <taxon>Euteleostomi</taxon>
        <taxon>Archelosauria</taxon>
        <taxon>Archosauria</taxon>
        <taxon>Crocodylia</taxon>
        <taxon>Alligatoridae</taxon>
        <taxon>Alligatorinae</taxon>
        <taxon>Alligator</taxon>
    </lineage>
</organism>
<dbReference type="Proteomes" id="UP000050525">
    <property type="component" value="Unassembled WGS sequence"/>
</dbReference>
<evidence type="ECO:0000313" key="2">
    <source>
        <dbReference type="EMBL" id="KYO30439.1"/>
    </source>
</evidence>
<accession>A0A151N1A5</accession>
<keyword evidence="3" id="KW-1185">Reference proteome</keyword>
<dbReference type="EMBL" id="AKHW03004164">
    <property type="protein sequence ID" value="KYO30439.1"/>
    <property type="molecule type" value="Genomic_DNA"/>
</dbReference>
<reference evidence="2 3" key="1">
    <citation type="journal article" date="2012" name="Genome Biol.">
        <title>Sequencing three crocodilian genomes to illuminate the evolution of archosaurs and amniotes.</title>
        <authorList>
            <person name="St John J.A."/>
            <person name="Braun E.L."/>
            <person name="Isberg S.R."/>
            <person name="Miles L.G."/>
            <person name="Chong A.Y."/>
            <person name="Gongora J."/>
            <person name="Dalzell P."/>
            <person name="Moran C."/>
            <person name="Bed'hom B."/>
            <person name="Abzhanov A."/>
            <person name="Burgess S.C."/>
            <person name="Cooksey A.M."/>
            <person name="Castoe T.A."/>
            <person name="Crawford N.G."/>
            <person name="Densmore L.D."/>
            <person name="Drew J.C."/>
            <person name="Edwards S.V."/>
            <person name="Faircloth B.C."/>
            <person name="Fujita M.K."/>
            <person name="Greenwold M.J."/>
            <person name="Hoffmann F.G."/>
            <person name="Howard J.M."/>
            <person name="Iguchi T."/>
            <person name="Janes D.E."/>
            <person name="Khan S.Y."/>
            <person name="Kohno S."/>
            <person name="de Koning A.J."/>
            <person name="Lance S.L."/>
            <person name="McCarthy F.M."/>
            <person name="McCormack J.E."/>
            <person name="Merchant M.E."/>
            <person name="Peterson D.G."/>
            <person name="Pollock D.D."/>
            <person name="Pourmand N."/>
            <person name="Raney B.J."/>
            <person name="Roessler K.A."/>
            <person name="Sanford J.R."/>
            <person name="Sawyer R.H."/>
            <person name="Schmidt C.J."/>
            <person name="Triplett E.W."/>
            <person name="Tuberville T.D."/>
            <person name="Venegas-Anaya M."/>
            <person name="Howard J.T."/>
            <person name="Jarvis E.D."/>
            <person name="Guillette L.J.Jr."/>
            <person name="Glenn T.C."/>
            <person name="Green R.E."/>
            <person name="Ray D.A."/>
        </authorList>
    </citation>
    <scope>NUCLEOTIDE SEQUENCE [LARGE SCALE GENOMIC DNA]</scope>
    <source>
        <strain evidence="2">KSC_2009_1</strain>
    </source>
</reference>
<feature type="compositionally biased region" description="Acidic residues" evidence="1">
    <location>
        <begin position="101"/>
        <end position="111"/>
    </location>
</feature>
<gene>
    <name evidence="2" type="ORF">Y1Q_0019065</name>
</gene>
<sequence length="117" mass="13287">MWLLGCTSMGKVRGMFDGARRCIMKKLLRSDDANACVMNTKSPYQREQETSYTSWTSQPGETTKKNPEELVQPSNSQFCPLAHSFLNELENEQDKNKNKEDDDNSDEEEPDSMGTAL</sequence>
<evidence type="ECO:0000313" key="3">
    <source>
        <dbReference type="Proteomes" id="UP000050525"/>
    </source>
</evidence>
<comment type="caution">
    <text evidence="2">The sequence shown here is derived from an EMBL/GenBank/DDBJ whole genome shotgun (WGS) entry which is preliminary data.</text>
</comment>
<feature type="region of interest" description="Disordered" evidence="1">
    <location>
        <begin position="39"/>
        <end position="117"/>
    </location>
</feature>
<evidence type="ECO:0000256" key="1">
    <source>
        <dbReference type="SAM" id="MobiDB-lite"/>
    </source>
</evidence>
<protein>
    <submittedName>
        <fullName evidence="2">Uncharacterized protein</fullName>
    </submittedName>
</protein>
<name>A0A151N1A5_ALLMI</name>